<dbReference type="Pfam" id="PF14529">
    <property type="entry name" value="Exo_endo_phos_2"/>
    <property type="match status" value="1"/>
</dbReference>
<feature type="domain" description="Endonuclease/exonuclease/phosphatase" evidence="1">
    <location>
        <begin position="110"/>
        <end position="224"/>
    </location>
</feature>
<keyword evidence="3" id="KW-1185">Reference proteome</keyword>
<proteinExistence type="predicted"/>
<dbReference type="VEuPathDB" id="VectorBase:LOC119182920"/>
<evidence type="ECO:0000313" key="2">
    <source>
        <dbReference type="EMBL" id="KAH8031408.1"/>
    </source>
</evidence>
<reference evidence="2" key="1">
    <citation type="journal article" date="2020" name="Cell">
        <title>Large-Scale Comparative Analyses of Tick Genomes Elucidate Their Genetic Diversity and Vector Capacities.</title>
        <authorList>
            <consortium name="Tick Genome and Microbiome Consortium (TIGMIC)"/>
            <person name="Jia N."/>
            <person name="Wang J."/>
            <person name="Shi W."/>
            <person name="Du L."/>
            <person name="Sun Y."/>
            <person name="Zhan W."/>
            <person name="Jiang J.F."/>
            <person name="Wang Q."/>
            <person name="Zhang B."/>
            <person name="Ji P."/>
            <person name="Bell-Sakyi L."/>
            <person name="Cui X.M."/>
            <person name="Yuan T.T."/>
            <person name="Jiang B.G."/>
            <person name="Yang W.F."/>
            <person name="Lam T.T."/>
            <person name="Chang Q.C."/>
            <person name="Ding S.J."/>
            <person name="Wang X.J."/>
            <person name="Zhu J.G."/>
            <person name="Ruan X.D."/>
            <person name="Zhao L."/>
            <person name="Wei J.T."/>
            <person name="Ye R.Z."/>
            <person name="Que T.C."/>
            <person name="Du C.H."/>
            <person name="Zhou Y.H."/>
            <person name="Cheng J.X."/>
            <person name="Dai P.F."/>
            <person name="Guo W.B."/>
            <person name="Han X.H."/>
            <person name="Huang E.J."/>
            <person name="Li L.F."/>
            <person name="Wei W."/>
            <person name="Gao Y.C."/>
            <person name="Liu J.Z."/>
            <person name="Shao H.Z."/>
            <person name="Wang X."/>
            <person name="Wang C.C."/>
            <person name="Yang T.C."/>
            <person name="Huo Q.B."/>
            <person name="Li W."/>
            <person name="Chen H.Y."/>
            <person name="Chen S.E."/>
            <person name="Zhou L.G."/>
            <person name="Ni X.B."/>
            <person name="Tian J.H."/>
            <person name="Sheng Y."/>
            <person name="Liu T."/>
            <person name="Pan Y.S."/>
            <person name="Xia L.Y."/>
            <person name="Li J."/>
            <person name="Zhao F."/>
            <person name="Cao W.C."/>
        </authorList>
    </citation>
    <scope>NUCLEOTIDE SEQUENCE</scope>
    <source>
        <strain evidence="2">Rmic-2018</strain>
    </source>
</reference>
<dbReference type="GO" id="GO:0003824">
    <property type="term" value="F:catalytic activity"/>
    <property type="evidence" value="ECO:0007669"/>
    <property type="project" value="InterPro"/>
</dbReference>
<reference evidence="2" key="2">
    <citation type="submission" date="2021-09" db="EMBL/GenBank/DDBJ databases">
        <authorList>
            <person name="Jia N."/>
            <person name="Wang J."/>
            <person name="Shi W."/>
            <person name="Du L."/>
            <person name="Sun Y."/>
            <person name="Zhan W."/>
            <person name="Jiang J."/>
            <person name="Wang Q."/>
            <person name="Zhang B."/>
            <person name="Ji P."/>
            <person name="Sakyi L.B."/>
            <person name="Cui X."/>
            <person name="Yuan T."/>
            <person name="Jiang B."/>
            <person name="Yang W."/>
            <person name="Lam T.T.-Y."/>
            <person name="Chang Q."/>
            <person name="Ding S."/>
            <person name="Wang X."/>
            <person name="Zhu J."/>
            <person name="Ruan X."/>
            <person name="Zhao L."/>
            <person name="Wei J."/>
            <person name="Que T."/>
            <person name="Du C."/>
            <person name="Cheng J."/>
            <person name="Dai P."/>
            <person name="Han X."/>
            <person name="Huang E."/>
            <person name="Gao Y."/>
            <person name="Liu J."/>
            <person name="Shao H."/>
            <person name="Ye R."/>
            <person name="Li L."/>
            <person name="Wei W."/>
            <person name="Wang X."/>
            <person name="Wang C."/>
            <person name="Huo Q."/>
            <person name="Li W."/>
            <person name="Guo W."/>
            <person name="Chen H."/>
            <person name="Chen S."/>
            <person name="Zhou L."/>
            <person name="Zhou L."/>
            <person name="Ni X."/>
            <person name="Tian J."/>
            <person name="Zhou Y."/>
            <person name="Sheng Y."/>
            <person name="Liu T."/>
            <person name="Pan Y."/>
            <person name="Xia L."/>
            <person name="Li J."/>
            <person name="Zhao F."/>
            <person name="Cao W."/>
        </authorList>
    </citation>
    <scope>NUCLEOTIDE SEQUENCE</scope>
    <source>
        <strain evidence="2">Rmic-2018</strain>
        <tissue evidence="2">Larvae</tissue>
    </source>
</reference>
<gene>
    <name evidence="2" type="ORF">HPB51_017180</name>
</gene>
<dbReference type="Gene3D" id="3.60.10.10">
    <property type="entry name" value="Endonuclease/exonuclease/phosphatase"/>
    <property type="match status" value="1"/>
</dbReference>
<evidence type="ECO:0000313" key="3">
    <source>
        <dbReference type="Proteomes" id="UP000821866"/>
    </source>
</evidence>
<dbReference type="AlphaFoldDB" id="A0A9J6EBE0"/>
<comment type="caution">
    <text evidence="2">The sequence shown here is derived from an EMBL/GenBank/DDBJ whole genome shotgun (WGS) entry which is preliminary data.</text>
</comment>
<dbReference type="InterPro" id="IPR036691">
    <property type="entry name" value="Endo/exonu/phosph_ase_sf"/>
</dbReference>
<dbReference type="InterPro" id="IPR005135">
    <property type="entry name" value="Endo/exonuclease/phosphatase"/>
</dbReference>
<name>A0A9J6EBE0_RHIMP</name>
<organism evidence="2 3">
    <name type="scientific">Rhipicephalus microplus</name>
    <name type="common">Cattle tick</name>
    <name type="synonym">Boophilus microplus</name>
    <dbReference type="NCBI Taxonomy" id="6941"/>
    <lineage>
        <taxon>Eukaryota</taxon>
        <taxon>Metazoa</taxon>
        <taxon>Ecdysozoa</taxon>
        <taxon>Arthropoda</taxon>
        <taxon>Chelicerata</taxon>
        <taxon>Arachnida</taxon>
        <taxon>Acari</taxon>
        <taxon>Parasitiformes</taxon>
        <taxon>Ixodida</taxon>
        <taxon>Ixodoidea</taxon>
        <taxon>Ixodidae</taxon>
        <taxon>Rhipicephalinae</taxon>
        <taxon>Rhipicephalus</taxon>
        <taxon>Boophilus</taxon>
    </lineage>
</organism>
<dbReference type="Proteomes" id="UP000821866">
    <property type="component" value="Chromosome 3"/>
</dbReference>
<dbReference type="EMBL" id="JABSTU010000005">
    <property type="protein sequence ID" value="KAH8031408.1"/>
    <property type="molecule type" value="Genomic_DNA"/>
</dbReference>
<sequence>MAGQTGNIIIWQWNCASFLRRKAALLQFIKAQASMPHVLLLQETLSEKVVLSGYRSISQKGANGRGIATLVRKDTSFEQHEVKICDSDKRSGLEAQLIEIIPNGKIRSNIFVFNLYSPPSAYKHNIRSLLHRVATAARSHPLIVAGDFNAPHPSWGYVTRTKKGANLVAASIDLNLTLISDPRFPTRLGNSVARDTMPDLSFTRHAVVEWSNLQENLGSNHSIIELRMEIRATPPRTYKYTDWDLFRQIRGEDESVNDTFSELLIQIQKDVEKATKEIVTEFDAPGMDARLAHLLDAKRSLIARWKKQRLNRRLRKKIAELNRHIEEHCSELHKQQWRDACSAADECAKEANGPSSNTS</sequence>
<protein>
    <recommendedName>
        <fullName evidence="1">Endonuclease/exonuclease/phosphatase domain-containing protein</fullName>
    </recommendedName>
</protein>
<evidence type="ECO:0000259" key="1">
    <source>
        <dbReference type="Pfam" id="PF14529"/>
    </source>
</evidence>
<accession>A0A9J6EBE0</accession>
<dbReference type="SUPFAM" id="SSF56219">
    <property type="entry name" value="DNase I-like"/>
    <property type="match status" value="1"/>
</dbReference>